<evidence type="ECO:0000259" key="6">
    <source>
        <dbReference type="PROSITE" id="PS50011"/>
    </source>
</evidence>
<evidence type="ECO:0000256" key="5">
    <source>
        <dbReference type="SAM" id="MobiDB-lite"/>
    </source>
</evidence>
<feature type="binding site" evidence="3">
    <location>
        <position position="80"/>
    </location>
    <ligand>
        <name>ATP</name>
        <dbReference type="ChEBI" id="CHEBI:30616"/>
    </ligand>
</feature>
<dbReference type="KEGG" id="ehx:EMIHUDRAFT_453918"/>
<dbReference type="SUPFAM" id="SSF56112">
    <property type="entry name" value="Protein kinase-like (PK-like)"/>
    <property type="match status" value="1"/>
</dbReference>
<dbReference type="EnsemblProtists" id="EOD04203">
    <property type="protein sequence ID" value="EOD04203"/>
    <property type="gene ID" value="EMIHUDRAFT_453918"/>
</dbReference>
<proteinExistence type="inferred from homology"/>
<organism evidence="7 8">
    <name type="scientific">Emiliania huxleyi (strain CCMP1516)</name>
    <dbReference type="NCBI Taxonomy" id="280463"/>
    <lineage>
        <taxon>Eukaryota</taxon>
        <taxon>Haptista</taxon>
        <taxon>Haptophyta</taxon>
        <taxon>Prymnesiophyceae</taxon>
        <taxon>Isochrysidales</taxon>
        <taxon>Noelaerhabdaceae</taxon>
        <taxon>Emiliania</taxon>
    </lineage>
</organism>
<reference evidence="8" key="1">
    <citation type="journal article" date="2013" name="Nature">
        <title>Pan genome of the phytoplankton Emiliania underpins its global distribution.</title>
        <authorList>
            <person name="Read B.A."/>
            <person name="Kegel J."/>
            <person name="Klute M.J."/>
            <person name="Kuo A."/>
            <person name="Lefebvre S.C."/>
            <person name="Maumus F."/>
            <person name="Mayer C."/>
            <person name="Miller J."/>
            <person name="Monier A."/>
            <person name="Salamov A."/>
            <person name="Young J."/>
            <person name="Aguilar M."/>
            <person name="Claverie J.M."/>
            <person name="Frickenhaus S."/>
            <person name="Gonzalez K."/>
            <person name="Herman E.K."/>
            <person name="Lin Y.C."/>
            <person name="Napier J."/>
            <person name="Ogata H."/>
            <person name="Sarno A.F."/>
            <person name="Shmutz J."/>
            <person name="Schroeder D."/>
            <person name="de Vargas C."/>
            <person name="Verret F."/>
            <person name="von Dassow P."/>
            <person name="Valentin K."/>
            <person name="Van de Peer Y."/>
            <person name="Wheeler G."/>
            <person name="Dacks J.B."/>
            <person name="Delwiche C.F."/>
            <person name="Dyhrman S.T."/>
            <person name="Glockner G."/>
            <person name="John U."/>
            <person name="Richards T."/>
            <person name="Worden A.Z."/>
            <person name="Zhang X."/>
            <person name="Grigoriev I.V."/>
            <person name="Allen A.E."/>
            <person name="Bidle K."/>
            <person name="Borodovsky M."/>
            <person name="Bowler C."/>
            <person name="Brownlee C."/>
            <person name="Cock J.M."/>
            <person name="Elias M."/>
            <person name="Gladyshev V.N."/>
            <person name="Groth M."/>
            <person name="Guda C."/>
            <person name="Hadaegh A."/>
            <person name="Iglesias-Rodriguez M.D."/>
            <person name="Jenkins J."/>
            <person name="Jones B.M."/>
            <person name="Lawson T."/>
            <person name="Leese F."/>
            <person name="Lindquist E."/>
            <person name="Lobanov A."/>
            <person name="Lomsadze A."/>
            <person name="Malik S.B."/>
            <person name="Marsh M.E."/>
            <person name="Mackinder L."/>
            <person name="Mock T."/>
            <person name="Mueller-Roeber B."/>
            <person name="Pagarete A."/>
            <person name="Parker M."/>
            <person name="Probert I."/>
            <person name="Quesneville H."/>
            <person name="Raines C."/>
            <person name="Rensing S.A."/>
            <person name="Riano-Pachon D.M."/>
            <person name="Richier S."/>
            <person name="Rokitta S."/>
            <person name="Shiraiwa Y."/>
            <person name="Soanes D.M."/>
            <person name="van der Giezen M."/>
            <person name="Wahlund T.M."/>
            <person name="Williams B."/>
            <person name="Wilson W."/>
            <person name="Wolfe G."/>
            <person name="Wurch L.L."/>
        </authorList>
    </citation>
    <scope>NUCLEOTIDE SEQUENCE</scope>
</reference>
<dbReference type="InterPro" id="IPR017441">
    <property type="entry name" value="Protein_kinase_ATP_BS"/>
</dbReference>
<keyword evidence="4" id="KW-0723">Serine/threonine-protein kinase</keyword>
<dbReference type="Pfam" id="PF00069">
    <property type="entry name" value="Pkinase"/>
    <property type="match status" value="1"/>
</dbReference>
<keyword evidence="4" id="KW-0808">Transferase</keyword>
<feature type="region of interest" description="Disordered" evidence="5">
    <location>
        <begin position="350"/>
        <end position="400"/>
    </location>
</feature>
<dbReference type="InterPro" id="IPR011009">
    <property type="entry name" value="Kinase-like_dom_sf"/>
</dbReference>
<dbReference type="PANTHER" id="PTHR47989:SF26">
    <property type="entry name" value="PROTEIN KINASE DOMAIN-CONTAINING PROTEIN"/>
    <property type="match status" value="1"/>
</dbReference>
<protein>
    <recommendedName>
        <fullName evidence="6">Protein kinase domain-containing protein</fullName>
    </recommendedName>
</protein>
<keyword evidence="1 3" id="KW-0547">Nucleotide-binding</keyword>
<dbReference type="InterPro" id="IPR008271">
    <property type="entry name" value="Ser/Thr_kinase_AS"/>
</dbReference>
<dbReference type="Gene3D" id="3.30.200.20">
    <property type="entry name" value="Phosphorylase Kinase, domain 1"/>
    <property type="match status" value="1"/>
</dbReference>
<dbReference type="PROSITE" id="PS00108">
    <property type="entry name" value="PROTEIN_KINASE_ST"/>
    <property type="match status" value="1"/>
</dbReference>
<feature type="region of interest" description="Disordered" evidence="5">
    <location>
        <begin position="285"/>
        <end position="306"/>
    </location>
</feature>
<dbReference type="GO" id="GO:0005524">
    <property type="term" value="F:ATP binding"/>
    <property type="evidence" value="ECO:0007669"/>
    <property type="project" value="UniProtKB-UniRule"/>
</dbReference>
<dbReference type="eggNOG" id="KOG1187">
    <property type="taxonomic scope" value="Eukaryota"/>
</dbReference>
<dbReference type="GO" id="GO:0004674">
    <property type="term" value="F:protein serine/threonine kinase activity"/>
    <property type="evidence" value="ECO:0007669"/>
    <property type="project" value="UniProtKB-KW"/>
</dbReference>
<dbReference type="PaxDb" id="2903-EOD04203"/>
<dbReference type="GeneID" id="17250396"/>
<dbReference type="RefSeq" id="XP_005756632.1">
    <property type="nucleotide sequence ID" value="XM_005756575.1"/>
</dbReference>
<reference evidence="7" key="2">
    <citation type="submission" date="2024-10" db="UniProtKB">
        <authorList>
            <consortium name="EnsemblProtists"/>
        </authorList>
    </citation>
    <scope>IDENTIFICATION</scope>
</reference>
<dbReference type="Proteomes" id="UP000013827">
    <property type="component" value="Unassembled WGS sequence"/>
</dbReference>
<comment type="similarity">
    <text evidence="4">Belongs to the protein kinase superfamily.</text>
</comment>
<feature type="domain" description="Protein kinase" evidence="6">
    <location>
        <begin position="43"/>
        <end position="351"/>
    </location>
</feature>
<sequence>MGAFLVMACGYVAASPGIILADATSPGPGNLSVHELDTATASFSAARVIGVGGNATVYKADPLSALQRRLPGSSRAVAVKRLTVSGGVAAAEAAEELRHEVDILCRLSHPNVLSLLGYCLDRRGPSLVYPIAAGGNLEDRLLLTAQGRQRLGKLGCASPPPMPWAARCRILCVVMEGLLYLHELRPPVLHRDVKPSNILIDADGIARLADTGLAKAATEAQAAQTHLSTARVCGTPGFVDPLIVNGGQHSTYTDGYAALVGLPAIGLKGKCRRLLKFPEEPARWQPPGVPDCSAGGRDGAPGGWADSWPPSVVSALSELVLGLTEEYVEDRMPLSEALLRLRAVGMGDSRFDDHEDTDGSAEGDTAPGVGSGGIAAQPSDAAGSVMAQADDEERGRVTAL</sequence>
<name>A0A0D3HYW8_EMIH1</name>
<evidence type="ECO:0000256" key="1">
    <source>
        <dbReference type="ARBA" id="ARBA00022741"/>
    </source>
</evidence>
<dbReference type="HOGENOM" id="CLU_689711_0_0_1"/>
<accession>A0A0D3HYW8</accession>
<dbReference type="PANTHER" id="PTHR47989">
    <property type="entry name" value="OS01G0750732 PROTEIN"/>
    <property type="match status" value="1"/>
</dbReference>
<dbReference type="AlphaFoldDB" id="A0A0D3HYW8"/>
<evidence type="ECO:0000313" key="7">
    <source>
        <dbReference type="EnsemblProtists" id="EOD04203"/>
    </source>
</evidence>
<evidence type="ECO:0000256" key="3">
    <source>
        <dbReference type="PROSITE-ProRule" id="PRU10141"/>
    </source>
</evidence>
<dbReference type="SMART" id="SM00220">
    <property type="entry name" value="S_TKc"/>
    <property type="match status" value="1"/>
</dbReference>
<dbReference type="Gene3D" id="1.10.510.10">
    <property type="entry name" value="Transferase(Phosphotransferase) domain 1"/>
    <property type="match status" value="1"/>
</dbReference>
<dbReference type="InterPro" id="IPR000719">
    <property type="entry name" value="Prot_kinase_dom"/>
</dbReference>
<evidence type="ECO:0000256" key="2">
    <source>
        <dbReference type="ARBA" id="ARBA00022840"/>
    </source>
</evidence>
<evidence type="ECO:0000313" key="8">
    <source>
        <dbReference type="Proteomes" id="UP000013827"/>
    </source>
</evidence>
<keyword evidence="8" id="KW-1185">Reference proteome</keyword>
<dbReference type="PROSITE" id="PS50011">
    <property type="entry name" value="PROTEIN_KINASE_DOM"/>
    <property type="match status" value="1"/>
</dbReference>
<dbReference type="PROSITE" id="PS00107">
    <property type="entry name" value="PROTEIN_KINASE_ATP"/>
    <property type="match status" value="1"/>
</dbReference>
<keyword evidence="4" id="KW-0418">Kinase</keyword>
<evidence type="ECO:0000256" key="4">
    <source>
        <dbReference type="RuleBase" id="RU000304"/>
    </source>
</evidence>
<keyword evidence="2 3" id="KW-0067">ATP-binding</keyword>
<dbReference type="STRING" id="2903.R1B3S6"/>